<dbReference type="Proteomes" id="UP000827872">
    <property type="component" value="Linkage Group LG05"/>
</dbReference>
<protein>
    <submittedName>
        <fullName evidence="1">Uncharacterized protein</fullName>
    </submittedName>
</protein>
<evidence type="ECO:0000313" key="2">
    <source>
        <dbReference type="Proteomes" id="UP000827872"/>
    </source>
</evidence>
<reference evidence="1" key="1">
    <citation type="submission" date="2021-08" db="EMBL/GenBank/DDBJ databases">
        <title>The first chromosome-level gecko genome reveals the dynamic sex chromosomes of Neotropical dwarf geckos (Sphaerodactylidae: Sphaerodactylus).</title>
        <authorList>
            <person name="Pinto B.J."/>
            <person name="Keating S.E."/>
            <person name="Gamble T."/>
        </authorList>
    </citation>
    <scope>NUCLEOTIDE SEQUENCE</scope>
    <source>
        <strain evidence="1">TG3544</strain>
    </source>
</reference>
<evidence type="ECO:0000313" key="1">
    <source>
        <dbReference type="EMBL" id="KAH8001022.1"/>
    </source>
</evidence>
<accession>A0ACB8F7K7</accession>
<organism evidence="1 2">
    <name type="scientific">Sphaerodactylus townsendi</name>
    <dbReference type="NCBI Taxonomy" id="933632"/>
    <lineage>
        <taxon>Eukaryota</taxon>
        <taxon>Metazoa</taxon>
        <taxon>Chordata</taxon>
        <taxon>Craniata</taxon>
        <taxon>Vertebrata</taxon>
        <taxon>Euteleostomi</taxon>
        <taxon>Lepidosauria</taxon>
        <taxon>Squamata</taxon>
        <taxon>Bifurcata</taxon>
        <taxon>Gekkota</taxon>
        <taxon>Sphaerodactylidae</taxon>
        <taxon>Sphaerodactylus</taxon>
    </lineage>
</organism>
<proteinExistence type="predicted"/>
<dbReference type="EMBL" id="CM037618">
    <property type="protein sequence ID" value="KAH8001022.1"/>
    <property type="molecule type" value="Genomic_DNA"/>
</dbReference>
<name>A0ACB8F7K7_9SAUR</name>
<sequence length="122" mass="12413">MKSTGSSSSSSCPLILSLVGLFFAMQLPGTSGQNVTEKAGTCPTTVTTSGNCTEECQSDDSCEENQKCCPIGCGTSCQVPDGTYGSLSLLSPSVAAALTRQTLPGRPLWLGARGVAARLSTS</sequence>
<comment type="caution">
    <text evidence="1">The sequence shown here is derived from an EMBL/GenBank/DDBJ whole genome shotgun (WGS) entry which is preliminary data.</text>
</comment>
<gene>
    <name evidence="1" type="ORF">K3G42_030356</name>
</gene>
<keyword evidence="2" id="KW-1185">Reference proteome</keyword>